<keyword evidence="5 7" id="KW-1133">Transmembrane helix</keyword>
<protein>
    <submittedName>
        <fullName evidence="8">Flippase-like domain-containing protein</fullName>
    </submittedName>
</protein>
<accession>A0A9E7N7Y4</accession>
<feature type="transmembrane region" description="Helical" evidence="7">
    <location>
        <begin position="163"/>
        <end position="184"/>
    </location>
</feature>
<evidence type="ECO:0000313" key="8">
    <source>
        <dbReference type="EMBL" id="UTF52058.1"/>
    </source>
</evidence>
<name>A0A9E7N7Y4_9EURY</name>
<keyword evidence="6 7" id="KW-0472">Membrane</keyword>
<reference evidence="8" key="1">
    <citation type="submission" date="2022-06" db="EMBL/GenBank/DDBJ databases">
        <title>Diverse halophilic archaea isolated from saline environments.</title>
        <authorList>
            <person name="Cui H.-L."/>
        </authorList>
    </citation>
    <scope>NUCLEOTIDE SEQUENCE</scope>
    <source>
        <strain evidence="8">WLHS1</strain>
    </source>
</reference>
<feature type="transmembrane region" description="Helical" evidence="7">
    <location>
        <begin position="268"/>
        <end position="288"/>
    </location>
</feature>
<feature type="transmembrane region" description="Helical" evidence="7">
    <location>
        <begin position="117"/>
        <end position="143"/>
    </location>
</feature>
<evidence type="ECO:0000256" key="2">
    <source>
        <dbReference type="ARBA" id="ARBA00011061"/>
    </source>
</evidence>
<dbReference type="KEGG" id="sawl:NGM29_09580"/>
<comment type="similarity">
    <text evidence="2">Belongs to the UPF0104 family.</text>
</comment>
<proteinExistence type="inferred from homology"/>
<evidence type="ECO:0000256" key="5">
    <source>
        <dbReference type="ARBA" id="ARBA00022989"/>
    </source>
</evidence>
<dbReference type="InterPro" id="IPR022791">
    <property type="entry name" value="L-PG_synthase/AglD"/>
</dbReference>
<dbReference type="NCBIfam" id="TIGR00374">
    <property type="entry name" value="flippase-like domain"/>
    <property type="match status" value="1"/>
</dbReference>
<evidence type="ECO:0000256" key="6">
    <source>
        <dbReference type="ARBA" id="ARBA00023136"/>
    </source>
</evidence>
<dbReference type="EMBL" id="CP100355">
    <property type="protein sequence ID" value="UTF52058.1"/>
    <property type="molecule type" value="Genomic_DNA"/>
</dbReference>
<organism evidence="8 9">
    <name type="scientific">Natronosalvus rutilus</name>
    <dbReference type="NCBI Taxonomy" id="2953753"/>
    <lineage>
        <taxon>Archaea</taxon>
        <taxon>Methanobacteriati</taxon>
        <taxon>Methanobacteriota</taxon>
        <taxon>Stenosarchaea group</taxon>
        <taxon>Halobacteria</taxon>
        <taxon>Halobacteriales</taxon>
        <taxon>Natrialbaceae</taxon>
        <taxon>Natronosalvus</taxon>
    </lineage>
</organism>
<keyword evidence="4 7" id="KW-0812">Transmembrane</keyword>
<feature type="transmembrane region" description="Helical" evidence="7">
    <location>
        <begin position="6"/>
        <end position="26"/>
    </location>
</feature>
<dbReference type="Proteomes" id="UP001056855">
    <property type="component" value="Chromosome"/>
</dbReference>
<dbReference type="AlphaFoldDB" id="A0A9E7N7Y4"/>
<evidence type="ECO:0000256" key="4">
    <source>
        <dbReference type="ARBA" id="ARBA00022692"/>
    </source>
</evidence>
<dbReference type="PANTHER" id="PTHR39087">
    <property type="entry name" value="UPF0104 MEMBRANE PROTEIN MJ1595"/>
    <property type="match status" value="1"/>
</dbReference>
<dbReference type="RefSeq" id="WP_254155792.1">
    <property type="nucleotide sequence ID" value="NZ_CP100355.1"/>
</dbReference>
<feature type="transmembrane region" description="Helical" evidence="7">
    <location>
        <begin position="38"/>
        <end position="63"/>
    </location>
</feature>
<sequence>MRRLRVVAGFAVALLITGILVYSAGWEAVVSSIRRANPILVTGGAVAGATMLALRALIVYRLLDPIEGSADGTAFVGAFLAGYFSRSVVPWGQSVGVAVTAYLLAGSSESPFEDNAAVVSVAEVLVFLTSVVVAVVGLVGVIANGSIDVSSSVTAGSLPSNRLRTGLLGALFAAVLVAASVVSVTRGGVARPILFEITARLEGALARVPGVERAAVRTRVRGFLSTIDDIAADRSVLMGAVTVALASWIFNALALFLSLVALGVDAPFAVALLCVPLSTVAAVVPLPGGMGGVEVFLAGLLVATTAISGDVATAAALLYRLCTYWVHVGLGGIGATYVSATGVGLVRVDG</sequence>
<dbReference type="Pfam" id="PF03706">
    <property type="entry name" value="LPG_synthase_TM"/>
    <property type="match status" value="1"/>
</dbReference>
<dbReference type="GO" id="GO:0005886">
    <property type="term" value="C:plasma membrane"/>
    <property type="evidence" value="ECO:0007669"/>
    <property type="project" value="UniProtKB-SubCell"/>
</dbReference>
<dbReference type="PANTHER" id="PTHR39087:SF2">
    <property type="entry name" value="UPF0104 MEMBRANE PROTEIN MJ1595"/>
    <property type="match status" value="1"/>
</dbReference>
<keyword evidence="3" id="KW-1003">Cell membrane</keyword>
<evidence type="ECO:0000256" key="3">
    <source>
        <dbReference type="ARBA" id="ARBA00022475"/>
    </source>
</evidence>
<evidence type="ECO:0000256" key="7">
    <source>
        <dbReference type="SAM" id="Phobius"/>
    </source>
</evidence>
<evidence type="ECO:0000313" key="9">
    <source>
        <dbReference type="Proteomes" id="UP001056855"/>
    </source>
</evidence>
<evidence type="ECO:0000256" key="1">
    <source>
        <dbReference type="ARBA" id="ARBA00004651"/>
    </source>
</evidence>
<feature type="transmembrane region" description="Helical" evidence="7">
    <location>
        <begin position="83"/>
        <end position="105"/>
    </location>
</feature>
<comment type="subcellular location">
    <subcellularLocation>
        <location evidence="1">Cell membrane</location>
        <topology evidence="1">Multi-pass membrane protein</topology>
    </subcellularLocation>
</comment>
<keyword evidence="9" id="KW-1185">Reference proteome</keyword>
<feature type="transmembrane region" description="Helical" evidence="7">
    <location>
        <begin position="295"/>
        <end position="318"/>
    </location>
</feature>
<feature type="transmembrane region" description="Helical" evidence="7">
    <location>
        <begin position="324"/>
        <end position="346"/>
    </location>
</feature>
<dbReference type="GeneID" id="73290296"/>
<feature type="transmembrane region" description="Helical" evidence="7">
    <location>
        <begin position="236"/>
        <end position="262"/>
    </location>
</feature>
<gene>
    <name evidence="8" type="ORF">NGM29_09580</name>
</gene>